<feature type="region of interest" description="Disordered" evidence="3">
    <location>
        <begin position="727"/>
        <end position="758"/>
    </location>
</feature>
<dbReference type="InterPro" id="IPR023415">
    <property type="entry name" value="LDLR_class-A_CS"/>
</dbReference>
<dbReference type="InterPro" id="IPR000859">
    <property type="entry name" value="CUB_dom"/>
</dbReference>
<dbReference type="RefSeq" id="XP_003725311.2">
    <property type="nucleotide sequence ID" value="XM_003725263.3"/>
</dbReference>
<name>A0A7M7GK79_STRPU</name>
<proteinExistence type="predicted"/>
<dbReference type="SMART" id="SM00192">
    <property type="entry name" value="LDLa"/>
    <property type="match status" value="1"/>
</dbReference>
<dbReference type="InterPro" id="IPR002172">
    <property type="entry name" value="LDrepeatLR_classA_rpt"/>
</dbReference>
<feature type="compositionally biased region" description="Basic and acidic residues" evidence="3">
    <location>
        <begin position="588"/>
        <end position="615"/>
    </location>
</feature>
<evidence type="ECO:0000256" key="1">
    <source>
        <dbReference type="ARBA" id="ARBA00023157"/>
    </source>
</evidence>
<evidence type="ECO:0000256" key="3">
    <source>
        <dbReference type="SAM" id="MobiDB-lite"/>
    </source>
</evidence>
<feature type="compositionally biased region" description="Polar residues" evidence="3">
    <location>
        <begin position="630"/>
        <end position="646"/>
    </location>
</feature>
<keyword evidence="7" id="KW-1185">Reference proteome</keyword>
<keyword evidence="4" id="KW-0472">Membrane</keyword>
<feature type="compositionally biased region" description="Polar residues" evidence="3">
    <location>
        <begin position="487"/>
        <end position="517"/>
    </location>
</feature>
<sequence length="787" mass="87258">MFVHMEKWRASPKQRYMPTTSISGSPSAQARQTWSSMPRWLRFLSIGFMILFVLPEKIQATVNMINQCGRTIHSAGDMIFSQGGLYYPPNINCTVTIATPSGDGRVLLQLHDSELMSDEDCSDDYLEISDIRARDDDGNDVDSRRICGTTSPMEVASQGSSLRIHLVSDGVGSGRGWSGVFTNVLPADGSLCLGYKKFLCSNGRCIPAVLRCDSVNHCGDNSDETVGCEDGLPYYLGDRVLELNETIYIGIAIAFTAVFVIYFAAVCTRDSCKQIKRRVKKLMTRDQEEDSEPEEEGLEAELRRALMATSLYDRRVSQPYDTTLNTITGGELARQLKLELRKIQENATDSEYHRPKSQASMQKSINYNYDKINSTSELIHLIDRDNNNHSEHGNDNIHFVDSPQSEHRVSFEYIPSVVVSEDGDESTTAVLYDPNEALSKGVPRNSVRGLYQKRLSRTSVSSIPEEEMPLKSEGAPTTVRNKIGTPSRFNVTAVSAEQLPSRSDGASTSDQNRNKSVSRFAVTTVPDDGLSKSGRDGTSVPVKSTTPSKPRFSVSKVPETEVQLPPQIQKSVSTPTTSRFSVTSIDENELKRKEASQTRRGSDIPGRDIPADKYLRVPSHRRSSAGVGKTVSSVSKQPTSRFSVQSVKDPLQDKQNDPKDNRLKNDSAGQTVIDSGIKSDVGEKSGKPVNPTPSRFTVQKVEEEPQDTVPKKLVSILKKFETLSDGTRSYTKQSYRPRFRRASEGATLDRPDDDADDLPTSAVTVHGYTSVKFWDEKRGRYSHATHL</sequence>
<evidence type="ECO:0000256" key="4">
    <source>
        <dbReference type="SAM" id="Phobius"/>
    </source>
</evidence>
<feature type="compositionally biased region" description="Basic and acidic residues" evidence="3">
    <location>
        <begin position="650"/>
        <end position="665"/>
    </location>
</feature>
<evidence type="ECO:0000256" key="2">
    <source>
        <dbReference type="PROSITE-ProRule" id="PRU00124"/>
    </source>
</evidence>
<dbReference type="InterPro" id="IPR035914">
    <property type="entry name" value="Sperma_CUB_dom_sf"/>
</dbReference>
<dbReference type="PROSITE" id="PS01180">
    <property type="entry name" value="CUB"/>
    <property type="match status" value="1"/>
</dbReference>
<dbReference type="InterPro" id="IPR036055">
    <property type="entry name" value="LDL_receptor-like_sf"/>
</dbReference>
<evidence type="ECO:0000313" key="6">
    <source>
        <dbReference type="EnsemblMetazoa" id="XP_003725311"/>
    </source>
</evidence>
<evidence type="ECO:0000313" key="7">
    <source>
        <dbReference type="Proteomes" id="UP000007110"/>
    </source>
</evidence>
<feature type="region of interest" description="Disordered" evidence="3">
    <location>
        <begin position="457"/>
        <end position="694"/>
    </location>
</feature>
<dbReference type="KEGG" id="spu:100889148"/>
<evidence type="ECO:0000259" key="5">
    <source>
        <dbReference type="PROSITE" id="PS01180"/>
    </source>
</evidence>
<dbReference type="OMA" id="HESEFNS"/>
<dbReference type="CDD" id="cd00041">
    <property type="entry name" value="CUB"/>
    <property type="match status" value="1"/>
</dbReference>
<dbReference type="PANTHER" id="PTHR24652">
    <property type="entry name" value="LOW-DENSITY LIPOPROTEIN RECEPTOR CLASS A DOMAIN-CONTAINING PROTEIN 2"/>
    <property type="match status" value="1"/>
</dbReference>
<dbReference type="SUPFAM" id="SSF57424">
    <property type="entry name" value="LDL receptor-like module"/>
    <property type="match status" value="1"/>
</dbReference>
<reference evidence="6" key="2">
    <citation type="submission" date="2021-01" db="UniProtKB">
        <authorList>
            <consortium name="EnsemblMetazoa"/>
        </authorList>
    </citation>
    <scope>IDENTIFICATION</scope>
</reference>
<feature type="domain" description="CUB" evidence="5">
    <location>
        <begin position="68"/>
        <end position="184"/>
    </location>
</feature>
<feature type="disulfide bond" evidence="2">
    <location>
        <begin position="200"/>
        <end position="218"/>
    </location>
</feature>
<dbReference type="OrthoDB" id="19606at2759"/>
<dbReference type="CDD" id="cd00112">
    <property type="entry name" value="LDLa"/>
    <property type="match status" value="1"/>
</dbReference>
<dbReference type="AlphaFoldDB" id="A0A7M7GK79"/>
<dbReference type="Pfam" id="PF00431">
    <property type="entry name" value="CUB"/>
    <property type="match status" value="1"/>
</dbReference>
<dbReference type="PROSITE" id="PS50068">
    <property type="entry name" value="LDLRA_2"/>
    <property type="match status" value="1"/>
</dbReference>
<dbReference type="Proteomes" id="UP000007110">
    <property type="component" value="Unassembled WGS sequence"/>
</dbReference>
<feature type="compositionally biased region" description="Polar residues" evidence="3">
    <location>
        <begin position="566"/>
        <end position="585"/>
    </location>
</feature>
<dbReference type="Pfam" id="PF00057">
    <property type="entry name" value="Ldl_recept_a"/>
    <property type="match status" value="1"/>
</dbReference>
<dbReference type="SMART" id="SM00042">
    <property type="entry name" value="CUB"/>
    <property type="match status" value="1"/>
</dbReference>
<dbReference type="Gene3D" id="4.10.400.10">
    <property type="entry name" value="Low-density Lipoprotein Receptor"/>
    <property type="match status" value="1"/>
</dbReference>
<reference evidence="7" key="1">
    <citation type="submission" date="2015-02" db="EMBL/GenBank/DDBJ databases">
        <title>Genome sequencing for Strongylocentrotus purpuratus.</title>
        <authorList>
            <person name="Murali S."/>
            <person name="Liu Y."/>
            <person name="Vee V."/>
            <person name="English A."/>
            <person name="Wang M."/>
            <person name="Skinner E."/>
            <person name="Han Y."/>
            <person name="Muzny D.M."/>
            <person name="Worley K.C."/>
            <person name="Gibbs R.A."/>
        </authorList>
    </citation>
    <scope>NUCLEOTIDE SEQUENCE</scope>
</reference>
<dbReference type="InParanoid" id="A0A7M7GK79"/>
<protein>
    <recommendedName>
        <fullName evidence="5">CUB domain-containing protein</fullName>
    </recommendedName>
</protein>
<dbReference type="PANTHER" id="PTHR24652:SF69">
    <property type="entry name" value="CUB DOMAIN-CONTAINING PROTEIN"/>
    <property type="match status" value="1"/>
</dbReference>
<dbReference type="Gene3D" id="2.60.120.290">
    <property type="entry name" value="Spermadhesin, CUB domain"/>
    <property type="match status" value="1"/>
</dbReference>
<feature type="compositionally biased region" description="Basic and acidic residues" evidence="3">
    <location>
        <begin position="741"/>
        <end position="750"/>
    </location>
</feature>
<organism evidence="6 7">
    <name type="scientific">Strongylocentrotus purpuratus</name>
    <name type="common">Purple sea urchin</name>
    <dbReference type="NCBI Taxonomy" id="7668"/>
    <lineage>
        <taxon>Eukaryota</taxon>
        <taxon>Metazoa</taxon>
        <taxon>Echinodermata</taxon>
        <taxon>Eleutherozoa</taxon>
        <taxon>Echinozoa</taxon>
        <taxon>Echinoidea</taxon>
        <taxon>Euechinoidea</taxon>
        <taxon>Echinacea</taxon>
        <taxon>Camarodonta</taxon>
        <taxon>Echinidea</taxon>
        <taxon>Strongylocentrotidae</taxon>
        <taxon>Strongylocentrotus</taxon>
    </lineage>
</organism>
<feature type="transmembrane region" description="Helical" evidence="4">
    <location>
        <begin position="247"/>
        <end position="268"/>
    </location>
</feature>
<dbReference type="PROSITE" id="PS01209">
    <property type="entry name" value="LDLRA_1"/>
    <property type="match status" value="1"/>
</dbReference>
<dbReference type="InterPro" id="IPR042333">
    <property type="entry name" value="LRAD2/Mig-13-like"/>
</dbReference>
<dbReference type="SUPFAM" id="SSF49854">
    <property type="entry name" value="Spermadhesin, CUB domain"/>
    <property type="match status" value="1"/>
</dbReference>
<dbReference type="EnsemblMetazoa" id="XM_003725263">
    <property type="protein sequence ID" value="XP_003725311"/>
    <property type="gene ID" value="LOC100889148"/>
</dbReference>
<dbReference type="GeneID" id="100889148"/>
<keyword evidence="4" id="KW-0812">Transmembrane</keyword>
<keyword evidence="1 2" id="KW-1015">Disulfide bond</keyword>
<comment type="caution">
    <text evidence="2">Lacks conserved residue(s) required for the propagation of feature annotation.</text>
</comment>
<accession>A0A7M7GK79</accession>
<keyword evidence="4" id="KW-1133">Transmembrane helix</keyword>